<feature type="transmembrane region" description="Helical" evidence="7">
    <location>
        <begin position="26"/>
        <end position="46"/>
    </location>
</feature>
<keyword evidence="6 7" id="KW-0472">Membrane</keyword>
<dbReference type="InterPro" id="IPR002259">
    <property type="entry name" value="Eqnu_transpt"/>
</dbReference>
<gene>
    <name evidence="8" type="ORF">CYNAS_LOCUS16537</name>
</gene>
<comment type="subcellular location">
    <subcellularLocation>
        <location evidence="1">Membrane</location>
        <topology evidence="1">Multi-pass membrane protein</topology>
    </subcellularLocation>
</comment>
<accession>A0AA36H5R0</accession>
<organism evidence="8 9">
    <name type="scientific">Cylicocyclus nassatus</name>
    <name type="common">Nematode worm</name>
    <dbReference type="NCBI Taxonomy" id="53992"/>
    <lineage>
        <taxon>Eukaryota</taxon>
        <taxon>Metazoa</taxon>
        <taxon>Ecdysozoa</taxon>
        <taxon>Nematoda</taxon>
        <taxon>Chromadorea</taxon>
        <taxon>Rhabditida</taxon>
        <taxon>Rhabditina</taxon>
        <taxon>Rhabditomorpha</taxon>
        <taxon>Strongyloidea</taxon>
        <taxon>Strongylidae</taxon>
        <taxon>Cylicocyclus</taxon>
    </lineage>
</organism>
<evidence type="ECO:0000256" key="6">
    <source>
        <dbReference type="ARBA" id="ARBA00023136"/>
    </source>
</evidence>
<proteinExistence type="inferred from homology"/>
<keyword evidence="3" id="KW-0813">Transport</keyword>
<keyword evidence="9" id="KW-1185">Reference proteome</keyword>
<dbReference type="PANTHER" id="PTHR10332">
    <property type="entry name" value="EQUILIBRATIVE NUCLEOSIDE TRANSPORTER"/>
    <property type="match status" value="1"/>
</dbReference>
<evidence type="ECO:0000256" key="3">
    <source>
        <dbReference type="ARBA" id="ARBA00022448"/>
    </source>
</evidence>
<feature type="transmembrane region" description="Helical" evidence="7">
    <location>
        <begin position="367"/>
        <end position="386"/>
    </location>
</feature>
<dbReference type="PANTHER" id="PTHR10332:SF36">
    <property type="entry name" value="EQUILIBRATIVE NUCLEOSIDE TRANSPORTER 1"/>
    <property type="match status" value="1"/>
</dbReference>
<dbReference type="Proteomes" id="UP001176961">
    <property type="component" value="Unassembled WGS sequence"/>
</dbReference>
<evidence type="ECO:0000256" key="4">
    <source>
        <dbReference type="ARBA" id="ARBA00022692"/>
    </source>
</evidence>
<comment type="similarity">
    <text evidence="2">Belongs to the SLC29A/ENT transporter (TC 2.A.57) family.</text>
</comment>
<feature type="transmembrane region" description="Helical" evidence="7">
    <location>
        <begin position="199"/>
        <end position="220"/>
    </location>
</feature>
<feature type="transmembrane region" description="Helical" evidence="7">
    <location>
        <begin position="337"/>
        <end position="355"/>
    </location>
</feature>
<evidence type="ECO:0000313" key="9">
    <source>
        <dbReference type="Proteomes" id="UP001176961"/>
    </source>
</evidence>
<feature type="transmembrane region" description="Helical" evidence="7">
    <location>
        <begin position="99"/>
        <end position="121"/>
    </location>
</feature>
<evidence type="ECO:0000313" key="8">
    <source>
        <dbReference type="EMBL" id="CAJ0604554.1"/>
    </source>
</evidence>
<feature type="transmembrane region" description="Helical" evidence="7">
    <location>
        <begin position="259"/>
        <end position="281"/>
    </location>
</feature>
<evidence type="ECO:0000256" key="7">
    <source>
        <dbReference type="SAM" id="Phobius"/>
    </source>
</evidence>
<dbReference type="PIRSF" id="PIRSF016379">
    <property type="entry name" value="ENT"/>
    <property type="match status" value="1"/>
</dbReference>
<protein>
    <recommendedName>
        <fullName evidence="10">Nucleoside transporter</fullName>
    </recommendedName>
</protein>
<evidence type="ECO:0000256" key="1">
    <source>
        <dbReference type="ARBA" id="ARBA00004141"/>
    </source>
</evidence>
<evidence type="ECO:0000256" key="5">
    <source>
        <dbReference type="ARBA" id="ARBA00022989"/>
    </source>
</evidence>
<feature type="transmembrane region" description="Helical" evidence="7">
    <location>
        <begin position="173"/>
        <end position="193"/>
    </location>
</feature>
<feature type="transmembrane region" description="Helical" evidence="7">
    <location>
        <begin position="133"/>
        <end position="152"/>
    </location>
</feature>
<name>A0AA36H5R0_CYLNA</name>
<dbReference type="AlphaFoldDB" id="A0AA36H5R0"/>
<dbReference type="GO" id="GO:0005886">
    <property type="term" value="C:plasma membrane"/>
    <property type="evidence" value="ECO:0007669"/>
    <property type="project" value="TreeGrafter"/>
</dbReference>
<sequence>MKERWDSKSKKESKGEEEAPVDKFKMVYLIVVLHGIGVLMPWNMFITIAPEFYVKYWFTIGGNETVYSRDFMSDQGIAAQIPNFLVGLINVMQIIGGSLLVRVTGTIIANCIIVAILVVLITAQDPAVEAMGWFYVVTMIIIVVLNSSNGLYQNSLFGLLADFPFKYTNAIVVGNNICGTFISVLAILTLFAFPDNNKLIALVYFCISLAVMILCGLSIMQLTRTDFFKYYIEKGNEKRAAEHAGRPSLKQFWETWKGCWVQLLAVFLVFFVTLAVFPAVMAGITPNAVGEPWNSAIPPNLFLALTVFLNFNLMAAIGSTCANFVQFPGPQGLIYPVAARLLFIPFFMLCNYKPSERVMPVWFKNEWFLIIGNFVMALSHGYLSSLSMMYTPRVVPGSMAKTAGMSAALVLITGIMLGVSFVPVITAMVKNIG</sequence>
<feature type="transmembrane region" description="Helical" evidence="7">
    <location>
        <begin position="301"/>
        <end position="325"/>
    </location>
</feature>
<feature type="transmembrane region" description="Helical" evidence="7">
    <location>
        <begin position="407"/>
        <end position="429"/>
    </location>
</feature>
<dbReference type="PRINTS" id="PR01130">
    <property type="entry name" value="DERENTRNSPRT"/>
</dbReference>
<evidence type="ECO:0008006" key="10">
    <source>
        <dbReference type="Google" id="ProtNLM"/>
    </source>
</evidence>
<keyword evidence="5 7" id="KW-1133">Transmembrane helix</keyword>
<keyword evidence="4 7" id="KW-0812">Transmembrane</keyword>
<comment type="caution">
    <text evidence="8">The sequence shown here is derived from an EMBL/GenBank/DDBJ whole genome shotgun (WGS) entry which is preliminary data.</text>
</comment>
<dbReference type="GO" id="GO:0005337">
    <property type="term" value="F:nucleoside transmembrane transporter activity"/>
    <property type="evidence" value="ECO:0007669"/>
    <property type="project" value="InterPro"/>
</dbReference>
<reference evidence="8" key="1">
    <citation type="submission" date="2023-07" db="EMBL/GenBank/DDBJ databases">
        <authorList>
            <consortium name="CYATHOMIX"/>
        </authorList>
    </citation>
    <scope>NUCLEOTIDE SEQUENCE</scope>
    <source>
        <strain evidence="8">N/A</strain>
    </source>
</reference>
<dbReference type="Pfam" id="PF01733">
    <property type="entry name" value="Nucleoside_tran"/>
    <property type="match status" value="1"/>
</dbReference>
<evidence type="ECO:0000256" key="2">
    <source>
        <dbReference type="ARBA" id="ARBA00007965"/>
    </source>
</evidence>
<dbReference type="EMBL" id="CATQJL010000305">
    <property type="protein sequence ID" value="CAJ0604554.1"/>
    <property type="molecule type" value="Genomic_DNA"/>
</dbReference>